<keyword evidence="2" id="KW-1185">Reference proteome</keyword>
<dbReference type="EMBL" id="CP144747">
    <property type="protein sequence ID" value="WVZ65728.1"/>
    <property type="molecule type" value="Genomic_DNA"/>
</dbReference>
<accession>A0AAQ3WL85</accession>
<gene>
    <name evidence="1" type="ORF">U9M48_015044</name>
</gene>
<sequence length="71" mass="8012">MSCYNALKYTEFIVPWTPCLDPDLGRNKADQELRIHQWLEFIEGLHPPGSGGRPAADAHLCVSLASYELLR</sequence>
<evidence type="ECO:0000313" key="2">
    <source>
        <dbReference type="Proteomes" id="UP001341281"/>
    </source>
</evidence>
<protein>
    <submittedName>
        <fullName evidence="1">Uncharacterized protein</fullName>
    </submittedName>
</protein>
<proteinExistence type="predicted"/>
<name>A0AAQ3WL85_PASNO</name>
<organism evidence="1 2">
    <name type="scientific">Paspalum notatum var. saurae</name>
    <dbReference type="NCBI Taxonomy" id="547442"/>
    <lineage>
        <taxon>Eukaryota</taxon>
        <taxon>Viridiplantae</taxon>
        <taxon>Streptophyta</taxon>
        <taxon>Embryophyta</taxon>
        <taxon>Tracheophyta</taxon>
        <taxon>Spermatophyta</taxon>
        <taxon>Magnoliopsida</taxon>
        <taxon>Liliopsida</taxon>
        <taxon>Poales</taxon>
        <taxon>Poaceae</taxon>
        <taxon>PACMAD clade</taxon>
        <taxon>Panicoideae</taxon>
        <taxon>Andropogonodae</taxon>
        <taxon>Paspaleae</taxon>
        <taxon>Paspalinae</taxon>
        <taxon>Paspalum</taxon>
    </lineage>
</organism>
<dbReference type="Proteomes" id="UP001341281">
    <property type="component" value="Chromosome 03"/>
</dbReference>
<dbReference type="AlphaFoldDB" id="A0AAQ3WL85"/>
<evidence type="ECO:0000313" key="1">
    <source>
        <dbReference type="EMBL" id="WVZ65728.1"/>
    </source>
</evidence>
<reference evidence="1 2" key="1">
    <citation type="submission" date="2024-02" db="EMBL/GenBank/DDBJ databases">
        <title>High-quality chromosome-scale genome assembly of Pensacola bahiagrass (Paspalum notatum Flugge var. saurae).</title>
        <authorList>
            <person name="Vega J.M."/>
            <person name="Podio M."/>
            <person name="Orjuela J."/>
            <person name="Siena L.A."/>
            <person name="Pessino S.C."/>
            <person name="Combes M.C."/>
            <person name="Mariac C."/>
            <person name="Albertini E."/>
            <person name="Pupilli F."/>
            <person name="Ortiz J.P.A."/>
            <person name="Leblanc O."/>
        </authorList>
    </citation>
    <scope>NUCLEOTIDE SEQUENCE [LARGE SCALE GENOMIC DNA]</scope>
    <source>
        <strain evidence="1">R1</strain>
        <tissue evidence="1">Leaf</tissue>
    </source>
</reference>